<name>A0A0E9XED8_ANGAN</name>
<reference evidence="2" key="2">
    <citation type="journal article" date="2015" name="Fish Shellfish Immunol.">
        <title>Early steps in the European eel (Anguilla anguilla)-Vibrio vulnificus interaction in the gills: Role of the RtxA13 toxin.</title>
        <authorList>
            <person name="Callol A."/>
            <person name="Pajuelo D."/>
            <person name="Ebbesson L."/>
            <person name="Teles M."/>
            <person name="MacKenzie S."/>
            <person name="Amaro C."/>
        </authorList>
    </citation>
    <scope>NUCLEOTIDE SEQUENCE</scope>
</reference>
<reference evidence="2" key="1">
    <citation type="submission" date="2014-11" db="EMBL/GenBank/DDBJ databases">
        <authorList>
            <person name="Amaro Gonzalez C."/>
        </authorList>
    </citation>
    <scope>NUCLEOTIDE SEQUENCE</scope>
</reference>
<proteinExistence type="predicted"/>
<keyword evidence="1" id="KW-0812">Transmembrane</keyword>
<dbReference type="EMBL" id="GBXM01007465">
    <property type="protein sequence ID" value="JAI01113.1"/>
    <property type="molecule type" value="Transcribed_RNA"/>
</dbReference>
<evidence type="ECO:0000256" key="1">
    <source>
        <dbReference type="SAM" id="Phobius"/>
    </source>
</evidence>
<protein>
    <submittedName>
        <fullName evidence="2">Uncharacterized protein</fullName>
    </submittedName>
</protein>
<keyword evidence="1" id="KW-0472">Membrane</keyword>
<dbReference type="AlphaFoldDB" id="A0A0E9XED8"/>
<accession>A0A0E9XED8</accession>
<organism evidence="2">
    <name type="scientific">Anguilla anguilla</name>
    <name type="common">European freshwater eel</name>
    <name type="synonym">Muraena anguilla</name>
    <dbReference type="NCBI Taxonomy" id="7936"/>
    <lineage>
        <taxon>Eukaryota</taxon>
        <taxon>Metazoa</taxon>
        <taxon>Chordata</taxon>
        <taxon>Craniata</taxon>
        <taxon>Vertebrata</taxon>
        <taxon>Euteleostomi</taxon>
        <taxon>Actinopterygii</taxon>
        <taxon>Neopterygii</taxon>
        <taxon>Teleostei</taxon>
        <taxon>Anguilliformes</taxon>
        <taxon>Anguillidae</taxon>
        <taxon>Anguilla</taxon>
    </lineage>
</organism>
<feature type="transmembrane region" description="Helical" evidence="1">
    <location>
        <begin position="30"/>
        <end position="51"/>
    </location>
</feature>
<keyword evidence="1" id="KW-1133">Transmembrane helix</keyword>
<sequence>MYAYINDKGIWGNRQINAEMPIYVRFYLSMFVYINLELSCIYSFFLGVTYYF</sequence>
<evidence type="ECO:0000313" key="2">
    <source>
        <dbReference type="EMBL" id="JAI01113.1"/>
    </source>
</evidence>